<gene>
    <name evidence="2" type="ORF">S01H1_19589</name>
</gene>
<sequence length="173" mass="20367">MYHRIEPIVYKDTLAYAADVAFAGSDLTIHDGRHEILETLRKENSFEFEHWTNVFNRDHNKMCQCTKINIGHSGWPRVALSMSARDYRIMGAGGFLLTNYVDGIEDWFEIGKMCDTYRSPEECLEKIRYYLEHEEERKAIAEYGQKVAHEKHKFSDRLREVIAKVEEFKGINR</sequence>
<comment type="caution">
    <text evidence="2">The sequence shown here is derived from an EMBL/GenBank/DDBJ whole genome shotgun (WGS) entry which is preliminary data.</text>
</comment>
<proteinExistence type="predicted"/>
<reference evidence="2" key="1">
    <citation type="journal article" date="2014" name="Front. Microbiol.">
        <title>High frequency of phylogenetically diverse reductive dehalogenase-homologous genes in deep subseafloor sedimentary metagenomes.</title>
        <authorList>
            <person name="Kawai M."/>
            <person name="Futagami T."/>
            <person name="Toyoda A."/>
            <person name="Takaki Y."/>
            <person name="Nishi S."/>
            <person name="Hori S."/>
            <person name="Arai W."/>
            <person name="Tsubouchi T."/>
            <person name="Morono Y."/>
            <person name="Uchiyama I."/>
            <person name="Ito T."/>
            <person name="Fujiyama A."/>
            <person name="Inagaki F."/>
            <person name="Takami H."/>
        </authorList>
    </citation>
    <scope>NUCLEOTIDE SEQUENCE</scope>
    <source>
        <strain evidence="2">Expedition CK06-06</strain>
    </source>
</reference>
<evidence type="ECO:0000313" key="2">
    <source>
        <dbReference type="EMBL" id="GAF95341.1"/>
    </source>
</evidence>
<feature type="domain" description="Spore protein YkvP/CgeB glycosyl transferase-like" evidence="1">
    <location>
        <begin position="34"/>
        <end position="162"/>
    </location>
</feature>
<protein>
    <recommendedName>
        <fullName evidence="1">Spore protein YkvP/CgeB glycosyl transferase-like domain-containing protein</fullName>
    </recommendedName>
</protein>
<evidence type="ECO:0000259" key="1">
    <source>
        <dbReference type="Pfam" id="PF13524"/>
    </source>
</evidence>
<name>X0U7M2_9ZZZZ</name>
<dbReference type="EMBL" id="BARS01010597">
    <property type="protein sequence ID" value="GAF95341.1"/>
    <property type="molecule type" value="Genomic_DNA"/>
</dbReference>
<organism evidence="2">
    <name type="scientific">marine sediment metagenome</name>
    <dbReference type="NCBI Taxonomy" id="412755"/>
    <lineage>
        <taxon>unclassified sequences</taxon>
        <taxon>metagenomes</taxon>
        <taxon>ecological metagenomes</taxon>
    </lineage>
</organism>
<dbReference type="Pfam" id="PF13524">
    <property type="entry name" value="Glyco_trans_1_2"/>
    <property type="match status" value="1"/>
</dbReference>
<dbReference type="AlphaFoldDB" id="X0U7M2"/>
<accession>X0U7M2</accession>
<dbReference type="InterPro" id="IPR055259">
    <property type="entry name" value="YkvP/CgeB_Glyco_trans-like"/>
</dbReference>